<dbReference type="EMBL" id="VOKX01000133">
    <property type="protein sequence ID" value="KAB7833500.1"/>
    <property type="molecule type" value="Genomic_DNA"/>
</dbReference>
<reference evidence="1 2" key="1">
    <citation type="journal article" date="2019" name="Microb. Cell Fact.">
        <title>Exploring novel herbicidin analogues by transcriptional regulator overexpression and MS/MS molecular networking.</title>
        <authorList>
            <person name="Shi Y."/>
            <person name="Gu R."/>
            <person name="Li Y."/>
            <person name="Wang X."/>
            <person name="Ren W."/>
            <person name="Li X."/>
            <person name="Wang L."/>
            <person name="Xie Y."/>
            <person name="Hong B."/>
        </authorList>
    </citation>
    <scope>NUCLEOTIDE SEQUENCE [LARGE SCALE GENOMIC DNA]</scope>
    <source>
        <strain evidence="1 2">US-43</strain>
    </source>
</reference>
<dbReference type="SUPFAM" id="SSF56112">
    <property type="entry name" value="Protein kinase-like (PK-like)"/>
    <property type="match status" value="1"/>
</dbReference>
<dbReference type="Gene3D" id="3.90.1200.10">
    <property type="match status" value="1"/>
</dbReference>
<evidence type="ECO:0000313" key="1">
    <source>
        <dbReference type="EMBL" id="KAB7833500.1"/>
    </source>
</evidence>
<sequence length="325" mass="35556">MVNPHTPDTTLSDRARRAVDLATRAGRRLGLRADEPRVLHDVFNVLVHLAPDPVVVRVPSLALMPYDELVAKQRRELDVTGWLADRGVPVVGPSPLVPREPVEIDGTSLTFWEFVTETDRLADLPQDDPEAMQRRFAEQTGWAAELHRQLADYPGELPVLAPLVPAIGSALEALRKEPQTLTTADLDRAEAEYAALEALVRDLPARFPGARLQALHGDSPAYNVLRTAEGHRFSDFEDATRGPVEWDLTLVGPLGVEAYERAGGTVDRALLHVMEGARLLQTVSALSVAPRMPELGPMLEPMVAMWRDRAPLTADLPDGGAPTSL</sequence>
<accession>A0A5N5VXA7</accession>
<keyword evidence="2" id="KW-1185">Reference proteome</keyword>
<dbReference type="GO" id="GO:0016740">
    <property type="term" value="F:transferase activity"/>
    <property type="evidence" value="ECO:0007669"/>
    <property type="project" value="UniProtKB-KW"/>
</dbReference>
<protein>
    <submittedName>
        <fullName evidence="1">Aminoglycoside phosphotransferase family protein</fullName>
    </submittedName>
</protein>
<dbReference type="InterPro" id="IPR011009">
    <property type="entry name" value="Kinase-like_dom_sf"/>
</dbReference>
<organism evidence="1 2">
    <name type="scientific">Streptomyces mobaraensis</name>
    <name type="common">Streptoverticillium mobaraense</name>
    <dbReference type="NCBI Taxonomy" id="35621"/>
    <lineage>
        <taxon>Bacteria</taxon>
        <taxon>Bacillati</taxon>
        <taxon>Actinomycetota</taxon>
        <taxon>Actinomycetes</taxon>
        <taxon>Kitasatosporales</taxon>
        <taxon>Streptomycetaceae</taxon>
        <taxon>Streptomyces</taxon>
    </lineage>
</organism>
<gene>
    <name evidence="1" type="ORF">FRZ00_33645</name>
</gene>
<dbReference type="AlphaFoldDB" id="A0A5N5VXA7"/>
<keyword evidence="1" id="KW-0808">Transferase</keyword>
<evidence type="ECO:0000313" key="2">
    <source>
        <dbReference type="Proteomes" id="UP000327000"/>
    </source>
</evidence>
<dbReference type="RefSeq" id="WP_152266143.1">
    <property type="nucleotide sequence ID" value="NZ_VOKX01000133.1"/>
</dbReference>
<comment type="caution">
    <text evidence="1">The sequence shown here is derived from an EMBL/GenBank/DDBJ whole genome shotgun (WGS) entry which is preliminary data.</text>
</comment>
<proteinExistence type="predicted"/>
<dbReference type="Proteomes" id="UP000327000">
    <property type="component" value="Unassembled WGS sequence"/>
</dbReference>
<dbReference type="OrthoDB" id="115252at2"/>
<name>A0A5N5VXA7_STRMB</name>